<dbReference type="EC" id="2.7.1.148" evidence="2"/>
<dbReference type="AlphaFoldDB" id="A0A7C9P9F2"/>
<dbReference type="Proteomes" id="UP000483432">
    <property type="component" value="Unassembled WGS sequence"/>
</dbReference>
<dbReference type="Pfam" id="PF08544">
    <property type="entry name" value="GHMP_kinases_C"/>
    <property type="match status" value="1"/>
</dbReference>
<evidence type="ECO:0000313" key="3">
    <source>
        <dbReference type="Proteomes" id="UP000483432"/>
    </source>
</evidence>
<dbReference type="GO" id="GO:0050515">
    <property type="term" value="F:4-(cytidine 5'-diphospho)-2-C-methyl-D-erythritol kinase activity"/>
    <property type="evidence" value="ECO:0007669"/>
    <property type="project" value="UniProtKB-EC"/>
</dbReference>
<gene>
    <name evidence="2" type="primary">ipk</name>
    <name evidence="2" type="ORF">GZ085_13105</name>
</gene>
<accession>A0A7C9P9F2</accession>
<keyword evidence="2" id="KW-0418">Kinase</keyword>
<organism evidence="2 3">
    <name type="scientific">Sulfuriferula multivorans</name>
    <dbReference type="NCBI Taxonomy" id="1559896"/>
    <lineage>
        <taxon>Bacteria</taxon>
        <taxon>Pseudomonadati</taxon>
        <taxon>Pseudomonadota</taxon>
        <taxon>Betaproteobacteria</taxon>
        <taxon>Nitrosomonadales</taxon>
        <taxon>Sulfuricellaceae</taxon>
        <taxon>Sulfuriferula</taxon>
    </lineage>
</organism>
<keyword evidence="2" id="KW-0808">Transferase</keyword>
<reference evidence="2 3" key="1">
    <citation type="submission" date="2019-09" db="EMBL/GenBank/DDBJ databases">
        <title>H2 Metabolism Revealed by Metagenomic Analysis in Subglacial Sediment of East Antarctica.</title>
        <authorList>
            <person name="Yang Z."/>
            <person name="Zhang Y."/>
            <person name="Lv Y."/>
            <person name="Yan W."/>
            <person name="Xiao X."/>
            <person name="Sun B."/>
            <person name="Ma H."/>
        </authorList>
    </citation>
    <scope>NUCLEOTIDE SEQUENCE [LARGE SCALE GENOMIC DNA]</scope>
    <source>
        <strain evidence="2">Bin2_2</strain>
    </source>
</reference>
<sequence length="117" mass="12624">PAWYVVLTPPVQVATATIFAMPELTRNTPPLKIAPFSAGMGHNDLQPVVVNCHPEVARHLAWLTQYGEARMTGSGACVFASFGAEDAARDVLRQLPGTMKGFVAQGLDKHPLYDFCA</sequence>
<feature type="domain" description="GHMP kinase C-terminal" evidence="1">
    <location>
        <begin position="39"/>
        <end position="99"/>
    </location>
</feature>
<dbReference type="Gene3D" id="3.30.70.890">
    <property type="entry name" value="GHMP kinase, C-terminal domain"/>
    <property type="match status" value="1"/>
</dbReference>
<evidence type="ECO:0000259" key="1">
    <source>
        <dbReference type="Pfam" id="PF08544"/>
    </source>
</evidence>
<protein>
    <submittedName>
        <fullName evidence="2">4-(Cytidine 5'-diphospho)-2-C-methyl-D-erythritol kinase</fullName>
        <ecNumber evidence="2">2.7.1.148</ecNumber>
    </submittedName>
</protein>
<name>A0A7C9P9F2_9PROT</name>
<feature type="non-terminal residue" evidence="2">
    <location>
        <position position="1"/>
    </location>
</feature>
<dbReference type="InterPro" id="IPR013750">
    <property type="entry name" value="GHMP_kinase_C_dom"/>
</dbReference>
<dbReference type="EMBL" id="JAAFGW010000243">
    <property type="protein sequence ID" value="NDP49296.1"/>
    <property type="molecule type" value="Genomic_DNA"/>
</dbReference>
<proteinExistence type="predicted"/>
<dbReference type="InterPro" id="IPR036554">
    <property type="entry name" value="GHMP_kinase_C_sf"/>
</dbReference>
<comment type="caution">
    <text evidence="2">The sequence shown here is derived from an EMBL/GenBank/DDBJ whole genome shotgun (WGS) entry which is preliminary data.</text>
</comment>
<evidence type="ECO:0000313" key="2">
    <source>
        <dbReference type="EMBL" id="NDP49296.1"/>
    </source>
</evidence>
<dbReference type="SUPFAM" id="SSF55060">
    <property type="entry name" value="GHMP Kinase, C-terminal domain"/>
    <property type="match status" value="1"/>
</dbReference>